<evidence type="ECO:0000313" key="3">
    <source>
        <dbReference type="Proteomes" id="UP000266178"/>
    </source>
</evidence>
<dbReference type="Proteomes" id="UP000266178">
    <property type="component" value="Unassembled WGS sequence"/>
</dbReference>
<proteinExistence type="predicted"/>
<dbReference type="Pfam" id="PF14332">
    <property type="entry name" value="DUF4388"/>
    <property type="match status" value="1"/>
</dbReference>
<sequence length="255" mass="29193">MEGSFDTRSLSDVLEVIHSQRWSGRLRLEEWVHLPDTAQAVQLPLELRIREGELAGGSILDWEGLEAISTFPLHLKQGRYAFTQGVEPSAPLMPFKPLLDEWARMNDQWARFRTLLDSPSRVLETPRPLQPYAIFVGGKSVRAAAKAWKVPLIIAAERAWRGLREGDLSKMRKYAWYGLRIRHPEADRESRRHSLVSRLDGTRNLGELIQSGVPIEEVRRYLIEEILAGRLNVLGKGWILRDLLWEAEGVAHPRP</sequence>
<dbReference type="RefSeq" id="WP_119357986.1">
    <property type="nucleotide sequence ID" value="NZ_BJXM01000001.1"/>
</dbReference>
<organism evidence="2 3">
    <name type="scientific">Meiothermus granaticius NBRC 107808</name>
    <dbReference type="NCBI Taxonomy" id="1227551"/>
    <lineage>
        <taxon>Bacteria</taxon>
        <taxon>Thermotogati</taxon>
        <taxon>Deinococcota</taxon>
        <taxon>Deinococci</taxon>
        <taxon>Thermales</taxon>
        <taxon>Thermaceae</taxon>
        <taxon>Meiothermus</taxon>
    </lineage>
</organism>
<dbReference type="EMBL" id="QWLB01000038">
    <property type="protein sequence ID" value="RIH91585.1"/>
    <property type="molecule type" value="Genomic_DNA"/>
</dbReference>
<dbReference type="AlphaFoldDB" id="A0A399F773"/>
<keyword evidence="3" id="KW-1185">Reference proteome</keyword>
<name>A0A399F773_9DEIN</name>
<evidence type="ECO:0000313" key="2">
    <source>
        <dbReference type="EMBL" id="RIH91585.1"/>
    </source>
</evidence>
<feature type="domain" description="PatA-like N-terminal" evidence="1">
    <location>
        <begin position="2"/>
        <end position="110"/>
    </location>
</feature>
<comment type="caution">
    <text evidence="2">The sequence shown here is derived from an EMBL/GenBank/DDBJ whole genome shotgun (WGS) entry which is preliminary data.</text>
</comment>
<protein>
    <recommendedName>
        <fullName evidence="1">PatA-like N-terminal domain-containing protein</fullName>
    </recommendedName>
</protein>
<reference evidence="2 3" key="1">
    <citation type="submission" date="2018-08" db="EMBL/GenBank/DDBJ databases">
        <title>Meiothermus granaticius genome AF-68 sequencing project.</title>
        <authorList>
            <person name="Da Costa M.S."/>
            <person name="Albuquerque L."/>
            <person name="Raposo P."/>
            <person name="Froufe H.J.C."/>
            <person name="Barroso C.S."/>
            <person name="Egas C."/>
        </authorList>
    </citation>
    <scope>NUCLEOTIDE SEQUENCE [LARGE SCALE GENOMIC DNA]</scope>
    <source>
        <strain evidence="2 3">AF-68</strain>
    </source>
</reference>
<dbReference type="InterPro" id="IPR025497">
    <property type="entry name" value="PatA-like_N"/>
</dbReference>
<accession>A0A399F773</accession>
<dbReference type="OrthoDB" id="24886at2"/>
<gene>
    <name evidence="2" type="ORF">Mgrana_02525</name>
</gene>
<evidence type="ECO:0000259" key="1">
    <source>
        <dbReference type="Pfam" id="PF14332"/>
    </source>
</evidence>